<dbReference type="SFLD" id="SFLDG01066">
    <property type="entry name" value="organic_radical-activating_enz"/>
    <property type="match status" value="1"/>
</dbReference>
<keyword evidence="2" id="KW-0004">4Fe-4S</keyword>
<dbReference type="Pfam" id="PF13353">
    <property type="entry name" value="Fer4_12"/>
    <property type="match status" value="1"/>
</dbReference>
<sequence>MSLLNLAELCPATRTLGPGRRFAIWVQGCCFNCPGCVSPDWIDQKTAHLVEVQTLGDLILNTPNLDGLTVSGGEPMLQVAALNELCLYLRQRRDLSIICFTGFTLKQLKSRQDPQISTLLAAIDVLIDGQYLAEYDDNRGLRGSSNQQVHFLTSRHLPEKQWFDCRRRDVEVRLRGESALMVGVPPHGFSDKFKLAVDRSC</sequence>
<organism evidence="7 8">
    <name type="scientific">Oxynema aestuarii AP17</name>
    <dbReference type="NCBI Taxonomy" id="2064643"/>
    <lineage>
        <taxon>Bacteria</taxon>
        <taxon>Bacillati</taxon>
        <taxon>Cyanobacteriota</taxon>
        <taxon>Cyanophyceae</taxon>
        <taxon>Oscillatoriophycideae</taxon>
        <taxon>Oscillatoriales</taxon>
        <taxon>Oscillatoriaceae</taxon>
        <taxon>Oxynema</taxon>
        <taxon>Oxynema aestuarii</taxon>
    </lineage>
</organism>
<reference evidence="7 8" key="1">
    <citation type="submission" date="2020-04" db="EMBL/GenBank/DDBJ databases">
        <authorList>
            <person name="Basu S."/>
            <person name="Maruthanayagam V."/>
            <person name="Chakraborty S."/>
            <person name="Pramanik A."/>
            <person name="Mukherjee J."/>
            <person name="Brink B."/>
        </authorList>
    </citation>
    <scope>NUCLEOTIDE SEQUENCE [LARGE SCALE GENOMIC DNA]</scope>
    <source>
        <strain evidence="7 8">AP17</strain>
    </source>
</reference>
<dbReference type="RefSeq" id="WP_168569387.1">
    <property type="nucleotide sequence ID" value="NZ_CP051167.1"/>
</dbReference>
<protein>
    <submittedName>
        <fullName evidence="7">Radical SAM protein</fullName>
    </submittedName>
</protein>
<evidence type="ECO:0000256" key="4">
    <source>
        <dbReference type="ARBA" id="ARBA00022723"/>
    </source>
</evidence>
<comment type="cofactor">
    <cofactor evidence="1">
        <name>[4Fe-4S] cluster</name>
        <dbReference type="ChEBI" id="CHEBI:49883"/>
    </cofactor>
</comment>
<gene>
    <name evidence="7" type="ORF">HCG48_12110</name>
</gene>
<dbReference type="SFLD" id="SFLDF00299">
    <property type="entry name" value="anaerobic_ribonucleoside-triph"/>
    <property type="match status" value="1"/>
</dbReference>
<evidence type="ECO:0000256" key="3">
    <source>
        <dbReference type="ARBA" id="ARBA00022691"/>
    </source>
</evidence>
<dbReference type="InterPro" id="IPR007197">
    <property type="entry name" value="rSAM"/>
</dbReference>
<dbReference type="KEGG" id="oxy:HCG48_12110"/>
<dbReference type="InterPro" id="IPR058240">
    <property type="entry name" value="rSAM_sf"/>
</dbReference>
<dbReference type="SFLD" id="SFLDG01063">
    <property type="entry name" value="activating_enzymes__group_1"/>
    <property type="match status" value="1"/>
</dbReference>
<dbReference type="InterPro" id="IPR034457">
    <property type="entry name" value="Organic_radical-activating"/>
</dbReference>
<keyword evidence="5" id="KW-0408">Iron</keyword>
<keyword evidence="4" id="KW-0479">Metal-binding</keyword>
<dbReference type="PANTHER" id="PTHR30352:SF2">
    <property type="entry name" value="ANAEROBIC RIBONUCLEOSIDE-TRIPHOSPHATE REDUCTASE-ACTIVATING PROTEIN"/>
    <property type="match status" value="1"/>
</dbReference>
<keyword evidence="8" id="KW-1185">Reference proteome</keyword>
<dbReference type="PANTHER" id="PTHR30352">
    <property type="entry name" value="PYRUVATE FORMATE-LYASE-ACTIVATING ENZYME"/>
    <property type="match status" value="1"/>
</dbReference>
<dbReference type="Proteomes" id="UP000500857">
    <property type="component" value="Chromosome"/>
</dbReference>
<dbReference type="SFLD" id="SFLDS00029">
    <property type="entry name" value="Radical_SAM"/>
    <property type="match status" value="1"/>
</dbReference>
<keyword evidence="3" id="KW-0949">S-adenosyl-L-methionine</keyword>
<dbReference type="InterPro" id="IPR012837">
    <property type="entry name" value="NrdG"/>
</dbReference>
<proteinExistence type="predicted"/>
<dbReference type="GO" id="GO:0046872">
    <property type="term" value="F:metal ion binding"/>
    <property type="evidence" value="ECO:0007669"/>
    <property type="project" value="UniProtKB-KW"/>
</dbReference>
<evidence type="ECO:0000256" key="6">
    <source>
        <dbReference type="ARBA" id="ARBA00023014"/>
    </source>
</evidence>
<evidence type="ECO:0000256" key="5">
    <source>
        <dbReference type="ARBA" id="ARBA00023004"/>
    </source>
</evidence>
<dbReference type="GO" id="GO:0051539">
    <property type="term" value="F:4 iron, 4 sulfur cluster binding"/>
    <property type="evidence" value="ECO:0007669"/>
    <property type="project" value="UniProtKB-KW"/>
</dbReference>
<dbReference type="SUPFAM" id="SSF102114">
    <property type="entry name" value="Radical SAM enzymes"/>
    <property type="match status" value="1"/>
</dbReference>
<dbReference type="AlphaFoldDB" id="A0A6H1TZN3"/>
<dbReference type="Gene3D" id="3.20.20.70">
    <property type="entry name" value="Aldolase class I"/>
    <property type="match status" value="1"/>
</dbReference>
<evidence type="ECO:0000256" key="2">
    <source>
        <dbReference type="ARBA" id="ARBA00022485"/>
    </source>
</evidence>
<dbReference type="GO" id="GO:0004748">
    <property type="term" value="F:ribonucleoside-diphosphate reductase activity, thioredoxin disulfide as acceptor"/>
    <property type="evidence" value="ECO:0007669"/>
    <property type="project" value="TreeGrafter"/>
</dbReference>
<dbReference type="GO" id="GO:0043365">
    <property type="term" value="F:[formate-C-acetyltransferase]-activating enzyme activity"/>
    <property type="evidence" value="ECO:0007669"/>
    <property type="project" value="InterPro"/>
</dbReference>
<keyword evidence="6" id="KW-0411">Iron-sulfur</keyword>
<evidence type="ECO:0000313" key="8">
    <source>
        <dbReference type="Proteomes" id="UP000500857"/>
    </source>
</evidence>
<evidence type="ECO:0000313" key="7">
    <source>
        <dbReference type="EMBL" id="QIZ71233.1"/>
    </source>
</evidence>
<dbReference type="EMBL" id="CP051167">
    <property type="protein sequence ID" value="QIZ71233.1"/>
    <property type="molecule type" value="Genomic_DNA"/>
</dbReference>
<evidence type="ECO:0000256" key="1">
    <source>
        <dbReference type="ARBA" id="ARBA00001966"/>
    </source>
</evidence>
<accession>A0A6H1TZN3</accession>
<dbReference type="InterPro" id="IPR013785">
    <property type="entry name" value="Aldolase_TIM"/>
</dbReference>
<name>A0A6H1TZN3_9CYAN</name>